<feature type="chain" id="PRO_5040295206" evidence="4">
    <location>
        <begin position="18"/>
        <end position="309"/>
    </location>
</feature>
<gene>
    <name evidence="6" type="ORF">CLAFUR5_08858</name>
</gene>
<dbReference type="KEGG" id="ffu:CLAFUR5_08858"/>
<keyword evidence="2" id="KW-0479">Metal-binding</keyword>
<dbReference type="GeneID" id="71988736"/>
<dbReference type="GO" id="GO:0008252">
    <property type="term" value="F:nucleotidase activity"/>
    <property type="evidence" value="ECO:0007669"/>
    <property type="project" value="InterPro"/>
</dbReference>
<name>A0A9Q8PGZ3_PASFU</name>
<keyword evidence="3" id="KW-0378">Hydrolase</keyword>
<accession>A0A9Q8PGZ3</accession>
<feature type="signal peptide" evidence="4">
    <location>
        <begin position="1"/>
        <end position="17"/>
    </location>
</feature>
<dbReference type="PANTHER" id="PTHR30457:SF0">
    <property type="entry name" value="PHOSPHATASE, PUTATIVE (AFU_ORTHOLOGUE AFUA_4G01070)-RELATED"/>
    <property type="match status" value="1"/>
</dbReference>
<evidence type="ECO:0000313" key="7">
    <source>
        <dbReference type="Proteomes" id="UP000756132"/>
    </source>
</evidence>
<reference evidence="6" key="2">
    <citation type="journal article" date="2022" name="Microb. Genom.">
        <title>A chromosome-scale genome assembly of the tomato pathogen Cladosporium fulvum reveals a compartmentalized genome architecture and the presence of a dispensable chromosome.</title>
        <authorList>
            <person name="Zaccaron A.Z."/>
            <person name="Chen L.H."/>
            <person name="Samaras A."/>
            <person name="Stergiopoulos I."/>
        </authorList>
    </citation>
    <scope>NUCLEOTIDE SEQUENCE</scope>
    <source>
        <strain evidence="6">Race5_Kim</strain>
    </source>
</reference>
<evidence type="ECO:0000259" key="5">
    <source>
        <dbReference type="Pfam" id="PF01975"/>
    </source>
</evidence>
<keyword evidence="7" id="KW-1185">Reference proteome</keyword>
<dbReference type="InterPro" id="IPR002828">
    <property type="entry name" value="SurE-like_Pase/nucleotidase"/>
</dbReference>
<dbReference type="Proteomes" id="UP000756132">
    <property type="component" value="Chromosome 9"/>
</dbReference>
<dbReference type="Gene3D" id="3.40.1210.10">
    <property type="entry name" value="Survival protein SurE-like phosphatase/nucleotidase"/>
    <property type="match status" value="1"/>
</dbReference>
<evidence type="ECO:0000313" key="6">
    <source>
        <dbReference type="EMBL" id="UJO22237.1"/>
    </source>
</evidence>
<dbReference type="Pfam" id="PF01975">
    <property type="entry name" value="SurE"/>
    <property type="match status" value="1"/>
</dbReference>
<protein>
    <submittedName>
        <fullName evidence="6">Acid phosphatase</fullName>
    </submittedName>
</protein>
<dbReference type="OMA" id="ACEFNSC"/>
<organism evidence="6 7">
    <name type="scientific">Passalora fulva</name>
    <name type="common">Tomato leaf mold</name>
    <name type="synonym">Cladosporium fulvum</name>
    <dbReference type="NCBI Taxonomy" id="5499"/>
    <lineage>
        <taxon>Eukaryota</taxon>
        <taxon>Fungi</taxon>
        <taxon>Dikarya</taxon>
        <taxon>Ascomycota</taxon>
        <taxon>Pezizomycotina</taxon>
        <taxon>Dothideomycetes</taxon>
        <taxon>Dothideomycetidae</taxon>
        <taxon>Mycosphaerellales</taxon>
        <taxon>Mycosphaerellaceae</taxon>
        <taxon>Fulvia</taxon>
    </lineage>
</organism>
<sequence>MLLSSLLLTALPLAANTINVVQSNDDGWAMINIRELHRSLTDAGFSSIISAPADNKSGKGSKDAEPVQVGHKGCQFGSCPSFSPPYGNNASEPQFNYVNSYPVTAMRHGIQNLSQTFFAGPPDIALSGPNAGNNLRWAARRSGTVGAAVEAAELGVPAIAFSGPGHYRPWTDPVQPYMEIYSELSTIVVEVLTNGSKPYLPDDTILNVNYPHLQDVCESVSDVNFVLTRVFPRWVFRFLDLSPRRDDVEMCGSKLLPDEQSVVRGKGCHASISVMSTKKKDVDAEKQRFVADRLGSILTCLPGKRRKGL</sequence>
<dbReference type="SUPFAM" id="SSF64167">
    <property type="entry name" value="SurE-like"/>
    <property type="match status" value="1"/>
</dbReference>
<evidence type="ECO:0000256" key="1">
    <source>
        <dbReference type="ARBA" id="ARBA00011062"/>
    </source>
</evidence>
<proteinExistence type="inferred from homology"/>
<dbReference type="AlphaFoldDB" id="A0A9Q8PGZ3"/>
<dbReference type="RefSeq" id="XP_047766603.1">
    <property type="nucleotide sequence ID" value="XM_047908006.1"/>
</dbReference>
<comment type="similarity">
    <text evidence="1">Belongs to the SurE nucleotidase family.</text>
</comment>
<dbReference type="OrthoDB" id="4018688at2759"/>
<reference evidence="6" key="1">
    <citation type="submission" date="2021-12" db="EMBL/GenBank/DDBJ databases">
        <authorList>
            <person name="Zaccaron A."/>
            <person name="Stergiopoulos I."/>
        </authorList>
    </citation>
    <scope>NUCLEOTIDE SEQUENCE</scope>
    <source>
        <strain evidence="6">Race5_Kim</strain>
    </source>
</reference>
<dbReference type="InterPro" id="IPR030048">
    <property type="entry name" value="SurE"/>
</dbReference>
<dbReference type="GO" id="GO:0046872">
    <property type="term" value="F:metal ion binding"/>
    <property type="evidence" value="ECO:0007669"/>
    <property type="project" value="UniProtKB-KW"/>
</dbReference>
<keyword evidence="4" id="KW-0732">Signal</keyword>
<evidence type="ECO:0000256" key="2">
    <source>
        <dbReference type="ARBA" id="ARBA00022723"/>
    </source>
</evidence>
<feature type="domain" description="Survival protein SurE-like phosphatase/nucleotidase" evidence="5">
    <location>
        <begin position="22"/>
        <end position="214"/>
    </location>
</feature>
<evidence type="ECO:0000256" key="3">
    <source>
        <dbReference type="ARBA" id="ARBA00022801"/>
    </source>
</evidence>
<dbReference type="InterPro" id="IPR036523">
    <property type="entry name" value="SurE-like_sf"/>
</dbReference>
<dbReference type="EMBL" id="CP090171">
    <property type="protein sequence ID" value="UJO22237.1"/>
    <property type="molecule type" value="Genomic_DNA"/>
</dbReference>
<evidence type="ECO:0000256" key="4">
    <source>
        <dbReference type="SAM" id="SignalP"/>
    </source>
</evidence>
<dbReference type="PANTHER" id="PTHR30457">
    <property type="entry name" value="5'-NUCLEOTIDASE SURE"/>
    <property type="match status" value="1"/>
</dbReference>